<dbReference type="Pfam" id="PF07690">
    <property type="entry name" value="MFS_1"/>
    <property type="match status" value="1"/>
</dbReference>
<evidence type="ECO:0000256" key="2">
    <source>
        <dbReference type="ARBA" id="ARBA00022475"/>
    </source>
</evidence>
<evidence type="ECO:0000256" key="3">
    <source>
        <dbReference type="ARBA" id="ARBA00022692"/>
    </source>
</evidence>
<organism evidence="6">
    <name type="scientific">Ligilactobacillus ruminis</name>
    <dbReference type="NCBI Taxonomy" id="1623"/>
    <lineage>
        <taxon>Bacteria</taxon>
        <taxon>Bacillati</taxon>
        <taxon>Bacillota</taxon>
        <taxon>Bacilli</taxon>
        <taxon>Lactobacillales</taxon>
        <taxon>Lactobacillaceae</taxon>
        <taxon>Ligilactobacillus</taxon>
    </lineage>
</organism>
<dbReference type="PANTHER" id="PTHR23513">
    <property type="entry name" value="INTEGRAL MEMBRANE EFFLUX PROTEIN-RELATED"/>
    <property type="match status" value="1"/>
</dbReference>
<dbReference type="EMBL" id="WKOD01000010">
    <property type="protein sequence ID" value="MSA68437.1"/>
    <property type="molecule type" value="Genomic_DNA"/>
</dbReference>
<proteinExistence type="predicted"/>
<evidence type="ECO:0000256" key="5">
    <source>
        <dbReference type="ARBA" id="ARBA00023136"/>
    </source>
</evidence>
<evidence type="ECO:0000256" key="1">
    <source>
        <dbReference type="ARBA" id="ARBA00004651"/>
    </source>
</evidence>
<dbReference type="AlphaFoldDB" id="A0A6A8GPV0"/>
<accession>A0A6A8GPV0</accession>
<evidence type="ECO:0000256" key="4">
    <source>
        <dbReference type="ARBA" id="ARBA00022989"/>
    </source>
</evidence>
<gene>
    <name evidence="6" type="ORF">GKC89_04920</name>
</gene>
<dbReference type="Gene3D" id="1.20.1250.20">
    <property type="entry name" value="MFS general substrate transporter like domains"/>
    <property type="match status" value="1"/>
</dbReference>
<keyword evidence="4" id="KW-1133">Transmembrane helix</keyword>
<comment type="subcellular location">
    <subcellularLocation>
        <location evidence="1">Cell membrane</location>
        <topology evidence="1">Multi-pass membrane protein</topology>
    </subcellularLocation>
</comment>
<reference evidence="6" key="1">
    <citation type="journal article" date="2019" name="Nat. Med.">
        <title>A library of human gut bacterial isolates paired with longitudinal multiomics data enables mechanistic microbiome research.</title>
        <authorList>
            <person name="Poyet M."/>
            <person name="Groussin M."/>
            <person name="Gibbons S.M."/>
            <person name="Avila-Pacheco J."/>
            <person name="Jiang X."/>
            <person name="Kearney S.M."/>
            <person name="Perrotta A.R."/>
            <person name="Berdy B."/>
            <person name="Zhao S."/>
            <person name="Lieberman T.D."/>
            <person name="Swanson P.K."/>
            <person name="Smith M."/>
            <person name="Roesemann S."/>
            <person name="Alexander J.E."/>
            <person name="Rich S.A."/>
            <person name="Livny J."/>
            <person name="Vlamakis H."/>
            <person name="Clish C."/>
            <person name="Bullock K."/>
            <person name="Deik A."/>
            <person name="Scott J."/>
            <person name="Pierce K.A."/>
            <person name="Xavier R.J."/>
            <person name="Alm E.J."/>
        </authorList>
    </citation>
    <scope>NUCLEOTIDE SEQUENCE</scope>
    <source>
        <strain evidence="6">BIOML-A18</strain>
    </source>
</reference>
<protein>
    <submittedName>
        <fullName evidence="6">MFS transporter</fullName>
    </submittedName>
</protein>
<dbReference type="GO" id="GO:0005886">
    <property type="term" value="C:plasma membrane"/>
    <property type="evidence" value="ECO:0007669"/>
    <property type="project" value="UniProtKB-SubCell"/>
</dbReference>
<keyword evidence="3" id="KW-0812">Transmembrane</keyword>
<keyword evidence="5" id="KW-0472">Membrane</keyword>
<dbReference type="InterPro" id="IPR036259">
    <property type="entry name" value="MFS_trans_sf"/>
</dbReference>
<comment type="caution">
    <text evidence="6">The sequence shown here is derived from an EMBL/GenBank/DDBJ whole genome shotgun (WGS) entry which is preliminary data.</text>
</comment>
<dbReference type="GO" id="GO:0022857">
    <property type="term" value="F:transmembrane transporter activity"/>
    <property type="evidence" value="ECO:0007669"/>
    <property type="project" value="InterPro"/>
</dbReference>
<dbReference type="PANTHER" id="PTHR23513:SF6">
    <property type="entry name" value="MAJOR FACILITATOR SUPERFAMILY ASSOCIATED DOMAIN-CONTAINING PROTEIN"/>
    <property type="match status" value="1"/>
</dbReference>
<keyword evidence="2" id="KW-1003">Cell membrane</keyword>
<sequence>MQHEGSDFYMTHFKRIVMNDLLSNVALSAFNIYTIWYLANVVHSQSAVALFGCAGFVEIVLASFGGRMSDRFPRINLIRIGSVARMVALLVLIVMQKMSVSFTAVSVAVGCVLSFVTSFYLPAIETIAPAFSEDDDELIRNNASLNMVQQLATILGSALSGVLVLLKSALVSYGIILVIMIASCVMMLRIPSDSVSREETETDESMLDSLRQVVHLEVIRVLLPYATMINISFWLYWYLTPMYLARRLPDFKAAYSIQEMTIGITAGVSGFLFSHVVRDASRHLHGYAQWLVLQGVGIALFPLGAVFLTNQTVLLALLVVSWIVYGIANYMTGTIFVTIVQKKTETKMLGVTYGVVFSLFGAIAPLSSIFSPAFSSIGPVGLLLLTLPMIVLPAVMMVDRRVNGLMRGV</sequence>
<dbReference type="InterPro" id="IPR011701">
    <property type="entry name" value="MFS"/>
</dbReference>
<dbReference type="SUPFAM" id="SSF103473">
    <property type="entry name" value="MFS general substrate transporter"/>
    <property type="match status" value="1"/>
</dbReference>
<evidence type="ECO:0000313" key="6">
    <source>
        <dbReference type="EMBL" id="MSA68437.1"/>
    </source>
</evidence>
<name>A0A6A8GPV0_9LACO</name>